<dbReference type="CDD" id="cd18090">
    <property type="entry name" value="Arginine_MT_Sfm1"/>
    <property type="match status" value="1"/>
</dbReference>
<dbReference type="PANTHER" id="PTHR35517:SF1">
    <property type="entry name" value="PROTEIN ARGININE N-METHYLTRANSFERASE SFM1"/>
    <property type="match status" value="1"/>
</dbReference>
<sequence length="187" mass="21315">MLFIIEHLEPKLSEWLSIEYSNAARIVGKNNLILTNVKKTKEFQKIKRMAQVERRRVKELFNQKELIVLDPRARKKLSPADTRGKRAIVIGGILGGEPPLGRTRKLLTALLPRALARNLGKHQFAIDGAVYMAKRVLEGKRLEEVPVQLGLEIKISEVYSTFLPYAFPLVKGKPLVSSELFDYLKRN</sequence>
<reference evidence="1" key="1">
    <citation type="journal article" date="2014" name="Front. Microbiol.">
        <title>High frequency of phylogenetically diverse reductive dehalogenase-homologous genes in deep subseafloor sedimentary metagenomes.</title>
        <authorList>
            <person name="Kawai M."/>
            <person name="Futagami T."/>
            <person name="Toyoda A."/>
            <person name="Takaki Y."/>
            <person name="Nishi S."/>
            <person name="Hori S."/>
            <person name="Arai W."/>
            <person name="Tsubouchi T."/>
            <person name="Morono Y."/>
            <person name="Uchiyama I."/>
            <person name="Ito T."/>
            <person name="Fujiyama A."/>
            <person name="Inagaki F."/>
            <person name="Takami H."/>
        </authorList>
    </citation>
    <scope>NUCLEOTIDE SEQUENCE</scope>
    <source>
        <strain evidence="1">Expedition CK06-06</strain>
    </source>
</reference>
<dbReference type="EMBL" id="BART01002916">
    <property type="protein sequence ID" value="GAG69990.1"/>
    <property type="molecule type" value="Genomic_DNA"/>
</dbReference>
<dbReference type="PANTHER" id="PTHR35517">
    <property type="entry name" value="PROTEIN ARGININE N-METHYLTRANSFERASE SFM1"/>
    <property type="match status" value="1"/>
</dbReference>
<comment type="caution">
    <text evidence="1">The sequence shown here is derived from an EMBL/GenBank/DDBJ whole genome shotgun (WGS) entry which is preliminary data.</text>
</comment>
<dbReference type="AlphaFoldDB" id="X0ZK36"/>
<protein>
    <submittedName>
        <fullName evidence="1">Uncharacterized protein</fullName>
    </submittedName>
</protein>
<dbReference type="GO" id="GO:0035241">
    <property type="term" value="F:protein-arginine omega-N monomethyltransferase activity"/>
    <property type="evidence" value="ECO:0007669"/>
    <property type="project" value="TreeGrafter"/>
</dbReference>
<dbReference type="Pfam" id="PF04252">
    <property type="entry name" value="SFM1-like"/>
    <property type="match status" value="1"/>
</dbReference>
<evidence type="ECO:0000313" key="1">
    <source>
        <dbReference type="EMBL" id="GAG69990.1"/>
    </source>
</evidence>
<name>X0ZK36_9ZZZZ</name>
<organism evidence="1">
    <name type="scientific">marine sediment metagenome</name>
    <dbReference type="NCBI Taxonomy" id="412755"/>
    <lineage>
        <taxon>unclassified sequences</taxon>
        <taxon>metagenomes</taxon>
        <taxon>ecological metagenomes</taxon>
    </lineage>
</organism>
<gene>
    <name evidence="1" type="ORF">S01H4_08481</name>
</gene>
<dbReference type="InterPro" id="IPR007364">
    <property type="entry name" value="SFM1-like"/>
</dbReference>
<proteinExistence type="predicted"/>
<accession>X0ZK36</accession>